<proteinExistence type="predicted"/>
<evidence type="ECO:0008006" key="4">
    <source>
        <dbReference type="Google" id="ProtNLM"/>
    </source>
</evidence>
<feature type="signal peptide" evidence="1">
    <location>
        <begin position="1"/>
        <end position="32"/>
    </location>
</feature>
<sequence length="457" mass="49094">MKRPVSGKVLIGLAGSTALSIAAFNFALPVFAQDSDVGIRSAFDVTIGGRAGRNLDLDPGGTDTSAEANAALRYSYDRNTTVTQLHFLAETSPIWSDDGNNGAYPVLQFSLKHRAPRTELSAGLSFAQSEVTSQSISYDDAGTLLVYDGKGQRNLARVQLGLQGGIDMPLGYTFGYSGSRLSYSGDASDSNSDSRSDSFSLGLTAELSSMTSLALDMSHVEYDADNDLQTHRHTDAVSLGVQQRIDAATSLNLSLGYSSVDLERIGYADDQNDGVTVGAGVTREDGLGVYTISYGRSVTQNGARDDVRVLRNRETKNGEFSGMVGVSYGDESGSTDFIGSLSYMHELKRDRLQATASRAVRSADDGTEVVLTRLDGNVTHEFSPLSSMNFGLTATATNRDTSDQLRVDARVAYSHKLTQDVSMSTGINLGLLTRDSYDDAQSQSLFFNLTRHFEAPR</sequence>
<comment type="caution">
    <text evidence="2">The sequence shown here is derived from an EMBL/GenBank/DDBJ whole genome shotgun (WGS) entry which is preliminary data.</text>
</comment>
<dbReference type="EMBL" id="JAYWLC010000033">
    <property type="protein sequence ID" value="MER5173857.1"/>
    <property type="molecule type" value="Genomic_DNA"/>
</dbReference>
<keyword evidence="1" id="KW-0732">Signal</keyword>
<evidence type="ECO:0000256" key="1">
    <source>
        <dbReference type="SAM" id="SignalP"/>
    </source>
</evidence>
<reference evidence="2 3" key="1">
    <citation type="submission" date="2024-06" db="EMBL/GenBank/DDBJ databases">
        <title>Thioclava kandeliae sp. nov. from a rhizosphere soil sample of Kandelia candel in a mangrove.</title>
        <authorList>
            <person name="Mu T."/>
        </authorList>
    </citation>
    <scope>NUCLEOTIDE SEQUENCE [LARGE SCALE GENOMIC DNA]</scope>
    <source>
        <strain evidence="2 3">CPCC 100088</strain>
    </source>
</reference>
<evidence type="ECO:0000313" key="2">
    <source>
        <dbReference type="EMBL" id="MER5173857.1"/>
    </source>
</evidence>
<accession>A0ABV1SLT0</accession>
<keyword evidence="3" id="KW-1185">Reference proteome</keyword>
<organism evidence="2 3">
    <name type="scientific">Thioclava kandeliae</name>
    <dbReference type="NCBI Taxonomy" id="3070818"/>
    <lineage>
        <taxon>Bacteria</taxon>
        <taxon>Pseudomonadati</taxon>
        <taxon>Pseudomonadota</taxon>
        <taxon>Alphaproteobacteria</taxon>
        <taxon>Rhodobacterales</taxon>
        <taxon>Paracoccaceae</taxon>
        <taxon>Thioclava</taxon>
    </lineage>
</organism>
<dbReference type="RefSeq" id="WP_350939158.1">
    <property type="nucleotide sequence ID" value="NZ_JAYWLC010000033.1"/>
</dbReference>
<dbReference type="Proteomes" id="UP001438953">
    <property type="component" value="Unassembled WGS sequence"/>
</dbReference>
<protein>
    <recommendedName>
        <fullName evidence="4">TIGR03016 family PEP-CTERM system-associated outer membrane protein</fullName>
    </recommendedName>
</protein>
<name>A0ABV1SLT0_9RHOB</name>
<evidence type="ECO:0000313" key="3">
    <source>
        <dbReference type="Proteomes" id="UP001438953"/>
    </source>
</evidence>
<feature type="chain" id="PRO_5045532074" description="TIGR03016 family PEP-CTERM system-associated outer membrane protein" evidence="1">
    <location>
        <begin position="33"/>
        <end position="457"/>
    </location>
</feature>
<gene>
    <name evidence="2" type="ORF">VSX56_19060</name>
</gene>
<dbReference type="SUPFAM" id="SSF56935">
    <property type="entry name" value="Porins"/>
    <property type="match status" value="1"/>
</dbReference>